<reference evidence="1" key="1">
    <citation type="submission" date="2020-06" db="EMBL/GenBank/DDBJ databases">
        <title>Unique genomic features of the anaerobic methanotrophic archaea.</title>
        <authorList>
            <person name="Chadwick G.L."/>
            <person name="Skennerton C.T."/>
            <person name="Laso-Perez R."/>
            <person name="Leu A.O."/>
            <person name="Speth D.R."/>
            <person name="Yu H."/>
            <person name="Morgan-Lang C."/>
            <person name="Hatzenpichler R."/>
            <person name="Goudeau D."/>
            <person name="Malmstrom R."/>
            <person name="Brazelton W.J."/>
            <person name="Woyke T."/>
            <person name="Hallam S.J."/>
            <person name="Tyson G.W."/>
            <person name="Wegener G."/>
            <person name="Boetius A."/>
            <person name="Orphan V."/>
        </authorList>
    </citation>
    <scope>NUCLEOTIDE SEQUENCE</scope>
</reference>
<gene>
    <name evidence="1" type="ORF">IAKEDICC_00039</name>
</gene>
<accession>A0A7G9YWN3</accession>
<dbReference type="AlphaFoldDB" id="A0A7G9YWN3"/>
<name>A0A7G9YWN3_9EURY</name>
<evidence type="ECO:0000313" key="1">
    <source>
        <dbReference type="EMBL" id="QNO52417.1"/>
    </source>
</evidence>
<dbReference type="EMBL" id="MT631509">
    <property type="protein sequence ID" value="QNO52417.1"/>
    <property type="molecule type" value="Genomic_DNA"/>
</dbReference>
<dbReference type="Gene3D" id="3.40.50.720">
    <property type="entry name" value="NAD(P)-binding Rossmann-like Domain"/>
    <property type="match status" value="1"/>
</dbReference>
<sequence length="61" mass="6868">MDFKIGYSPKRINPCDEAHTLAKITKIVAGMDEETTETLAEFYGLIINVYKAKDIKTDRGC</sequence>
<proteinExistence type="predicted"/>
<organism evidence="1">
    <name type="scientific">Candidatus Methanophagaceae archaeon ANME-1 ERB6</name>
    <dbReference type="NCBI Taxonomy" id="2759912"/>
    <lineage>
        <taxon>Archaea</taxon>
        <taxon>Methanobacteriati</taxon>
        <taxon>Methanobacteriota</taxon>
        <taxon>Stenosarchaea group</taxon>
        <taxon>Methanomicrobia</taxon>
        <taxon>Candidatus Methanophagales</taxon>
        <taxon>Candidatus Methanophagaceae</taxon>
    </lineage>
</organism>
<protein>
    <submittedName>
        <fullName evidence="1">Uncharacterized protein</fullName>
    </submittedName>
</protein>